<dbReference type="SUPFAM" id="SSF46938">
    <property type="entry name" value="CRAL/TRIO N-terminal domain"/>
    <property type="match status" value="1"/>
</dbReference>
<reference evidence="2 3" key="1">
    <citation type="submission" date="2019-05" db="EMBL/GenBank/DDBJ databases">
        <title>Emergence of the Ug99 lineage of the wheat stem rust pathogen through somatic hybridization.</title>
        <authorList>
            <person name="Li F."/>
            <person name="Upadhyaya N.M."/>
            <person name="Sperschneider J."/>
            <person name="Matny O."/>
            <person name="Nguyen-Phuc H."/>
            <person name="Mago R."/>
            <person name="Raley C."/>
            <person name="Miller M.E."/>
            <person name="Silverstein K.A.T."/>
            <person name="Henningsen E."/>
            <person name="Hirsch C.D."/>
            <person name="Visser B."/>
            <person name="Pretorius Z.A."/>
            <person name="Steffenson B.J."/>
            <person name="Schwessinger B."/>
            <person name="Dodds P.N."/>
            <person name="Figueroa M."/>
        </authorList>
    </citation>
    <scope>NUCLEOTIDE SEQUENCE [LARGE SCALE GENOMIC DNA]</scope>
    <source>
        <strain evidence="2">21-0</strain>
    </source>
</reference>
<comment type="caution">
    <text evidence="2">The sequence shown here is derived from an EMBL/GenBank/DDBJ whole genome shotgun (WGS) entry which is preliminary data.</text>
</comment>
<feature type="domain" description="CRAL-TRIO" evidence="1">
    <location>
        <begin position="52"/>
        <end position="242"/>
    </location>
</feature>
<dbReference type="InterPro" id="IPR036273">
    <property type="entry name" value="CRAL/TRIO_N_dom_sf"/>
</dbReference>
<dbReference type="SMART" id="SM00516">
    <property type="entry name" value="SEC14"/>
    <property type="match status" value="1"/>
</dbReference>
<dbReference type="Pfam" id="PF00650">
    <property type="entry name" value="CRAL_TRIO"/>
    <property type="match status" value="2"/>
</dbReference>
<dbReference type="EMBL" id="VSWC01000158">
    <property type="protein sequence ID" value="KAA1073459.1"/>
    <property type="molecule type" value="Genomic_DNA"/>
</dbReference>
<keyword evidence="3" id="KW-1185">Reference proteome</keyword>
<evidence type="ECO:0000313" key="3">
    <source>
        <dbReference type="Proteomes" id="UP000324748"/>
    </source>
</evidence>
<sequence>MDDPDVIVLKFLRARKWNVAAGVAMMAACMKWRIEYGVDSIIAKGEEGFQNQDGFLHQLKIGKTFVQGTDRQGRPVVYINVRFHKASDQSPKTLEEFIVFSMESVRLMLTPPLIEKVTIIIDMSGFGLANMDWKSLAFIVKCLESYYPEACPHQIFIPKPQLINQSFLPGRFSCCFAPQSLNVLVVHNPPWVFQGLWKIIAPMLDPVVRAKIQITKSTEELKEHIEEGHLLSSLGGTNGWRWEYEGVSPDENVLMADTVVRNHELQNRKKLIKAHLDITRKWADEAGPAEVLRDDLLVPDDSSPSALIRKFITYHLRVHYFVLDIIPLSRVSSIQADPIMGMCDPNQLALNKSNPLVALGHP</sequence>
<dbReference type="Gene3D" id="3.40.525.10">
    <property type="entry name" value="CRAL-TRIO lipid binding domain"/>
    <property type="match status" value="2"/>
</dbReference>
<proteinExistence type="predicted"/>
<dbReference type="InterPro" id="IPR052432">
    <property type="entry name" value="PITP/CRAL-TRIO"/>
</dbReference>
<evidence type="ECO:0000259" key="1">
    <source>
        <dbReference type="PROSITE" id="PS50191"/>
    </source>
</evidence>
<dbReference type="InterPro" id="IPR001251">
    <property type="entry name" value="CRAL-TRIO_dom"/>
</dbReference>
<evidence type="ECO:0000313" key="2">
    <source>
        <dbReference type="EMBL" id="KAA1073459.1"/>
    </source>
</evidence>
<dbReference type="AlphaFoldDB" id="A0A5B0MB17"/>
<dbReference type="InterPro" id="IPR011074">
    <property type="entry name" value="CRAL/TRIO_N_dom"/>
</dbReference>
<dbReference type="InterPro" id="IPR036865">
    <property type="entry name" value="CRAL-TRIO_dom_sf"/>
</dbReference>
<accession>A0A5B0MB17</accession>
<gene>
    <name evidence="2" type="ORF">PGT21_012844</name>
</gene>
<dbReference type="OrthoDB" id="43460at2759"/>
<dbReference type="PANTHER" id="PTHR46590:SF1">
    <property type="entry name" value="PHOSPHATIDYLINOSITOL TRANSFER PROTEIN CSR1"/>
    <property type="match status" value="1"/>
</dbReference>
<dbReference type="SUPFAM" id="SSF52087">
    <property type="entry name" value="CRAL/TRIO domain"/>
    <property type="match status" value="2"/>
</dbReference>
<dbReference type="CDD" id="cd00170">
    <property type="entry name" value="SEC14"/>
    <property type="match status" value="1"/>
</dbReference>
<dbReference type="SMART" id="SM01100">
    <property type="entry name" value="CRAL_TRIO_N"/>
    <property type="match status" value="1"/>
</dbReference>
<dbReference type="PANTHER" id="PTHR46590">
    <property type="entry name" value="PHOSPHATIDYLINOSITOL TRANSFER PROTEIN CSR1-RELATED"/>
    <property type="match status" value="1"/>
</dbReference>
<organism evidence="2 3">
    <name type="scientific">Puccinia graminis f. sp. tritici</name>
    <dbReference type="NCBI Taxonomy" id="56615"/>
    <lineage>
        <taxon>Eukaryota</taxon>
        <taxon>Fungi</taxon>
        <taxon>Dikarya</taxon>
        <taxon>Basidiomycota</taxon>
        <taxon>Pucciniomycotina</taxon>
        <taxon>Pucciniomycetes</taxon>
        <taxon>Pucciniales</taxon>
        <taxon>Pucciniaceae</taxon>
        <taxon>Puccinia</taxon>
    </lineage>
</organism>
<dbReference type="Pfam" id="PF03765">
    <property type="entry name" value="CRAL_TRIO_N"/>
    <property type="match status" value="1"/>
</dbReference>
<dbReference type="PROSITE" id="PS50191">
    <property type="entry name" value="CRAL_TRIO"/>
    <property type="match status" value="1"/>
</dbReference>
<dbReference type="Proteomes" id="UP000324748">
    <property type="component" value="Unassembled WGS sequence"/>
</dbReference>
<name>A0A5B0MB17_PUCGR</name>
<protein>
    <recommendedName>
        <fullName evidence="1">CRAL-TRIO domain-containing protein</fullName>
    </recommendedName>
</protein>